<dbReference type="InterPro" id="IPR034660">
    <property type="entry name" value="DinB/YfiT-like"/>
</dbReference>
<evidence type="ECO:0000259" key="1">
    <source>
        <dbReference type="Pfam" id="PF11716"/>
    </source>
</evidence>
<sequence>MTETTIDVLTATTTERAALARDLAGLDHADWARPSLCGRWTVEEVVAHLTAAASLGRARWMRSVLGARFDFDEHNARRLAEHRGATPAGTLARFEAIVPSTTSTFGPKEAWLGEVVIHGADIRRPLGIEHQPNTAAATRLAGFLARTSFTVPSKKIATGLRLEATDGPFAAGAGSVVRGSTLALIMAMAGRSAYLEDLQGPGIDVLAQRVAAASSW</sequence>
<dbReference type="NCBIfam" id="TIGR03083">
    <property type="entry name" value="maleylpyruvate isomerase family mycothiol-dependent enzyme"/>
    <property type="match status" value="1"/>
</dbReference>
<evidence type="ECO:0000313" key="3">
    <source>
        <dbReference type="Proteomes" id="UP000198520"/>
    </source>
</evidence>
<dbReference type="Gene3D" id="1.20.120.450">
    <property type="entry name" value="dinb family like domain"/>
    <property type="match status" value="1"/>
</dbReference>
<dbReference type="GO" id="GO:0046872">
    <property type="term" value="F:metal ion binding"/>
    <property type="evidence" value="ECO:0007669"/>
    <property type="project" value="InterPro"/>
</dbReference>
<dbReference type="RefSeq" id="WP_093378317.1">
    <property type="nucleotide sequence ID" value="NZ_BNAN01000003.1"/>
</dbReference>
<dbReference type="Pfam" id="PF11716">
    <property type="entry name" value="MDMPI_N"/>
    <property type="match status" value="1"/>
</dbReference>
<dbReference type="EMBL" id="FONZ01000003">
    <property type="protein sequence ID" value="SFF23302.1"/>
    <property type="molecule type" value="Genomic_DNA"/>
</dbReference>
<dbReference type="Proteomes" id="UP000198520">
    <property type="component" value="Unassembled WGS sequence"/>
</dbReference>
<feature type="domain" description="Mycothiol-dependent maleylpyruvate isomerase metal-binding" evidence="1">
    <location>
        <begin position="14"/>
        <end position="105"/>
    </location>
</feature>
<dbReference type="AlphaFoldDB" id="A0A1I2H0W3"/>
<protein>
    <submittedName>
        <fullName evidence="2">TIGR03083 family protein</fullName>
    </submittedName>
</protein>
<dbReference type="InterPro" id="IPR024344">
    <property type="entry name" value="MDMPI_metal-binding"/>
</dbReference>
<accession>A0A1I2H0W3</accession>
<name>A0A1I2H0W3_9MICO</name>
<dbReference type="OrthoDB" id="5178565at2"/>
<keyword evidence="3" id="KW-1185">Reference proteome</keyword>
<organism evidence="2 3">
    <name type="scientific">Flavimobilis marinus</name>
    <dbReference type="NCBI Taxonomy" id="285351"/>
    <lineage>
        <taxon>Bacteria</taxon>
        <taxon>Bacillati</taxon>
        <taxon>Actinomycetota</taxon>
        <taxon>Actinomycetes</taxon>
        <taxon>Micrococcales</taxon>
        <taxon>Jonesiaceae</taxon>
        <taxon>Flavimobilis</taxon>
    </lineage>
</organism>
<dbReference type="STRING" id="285351.SAMN04488035_2120"/>
<dbReference type="SUPFAM" id="SSF109854">
    <property type="entry name" value="DinB/YfiT-like putative metalloenzymes"/>
    <property type="match status" value="1"/>
</dbReference>
<gene>
    <name evidence="2" type="ORF">SAMN04488035_2120</name>
</gene>
<proteinExistence type="predicted"/>
<evidence type="ECO:0000313" key="2">
    <source>
        <dbReference type="EMBL" id="SFF23302.1"/>
    </source>
</evidence>
<reference evidence="3" key="1">
    <citation type="submission" date="2016-10" db="EMBL/GenBank/DDBJ databases">
        <authorList>
            <person name="Varghese N."/>
            <person name="Submissions S."/>
        </authorList>
    </citation>
    <scope>NUCLEOTIDE SEQUENCE [LARGE SCALE GENOMIC DNA]</scope>
    <source>
        <strain evidence="3">DSM 19083</strain>
    </source>
</reference>
<dbReference type="InterPro" id="IPR017517">
    <property type="entry name" value="Maleyloyr_isom"/>
</dbReference>